<organism evidence="4 5">
    <name type="scientific">Bacillus lumedeiriae</name>
    <dbReference type="NCBI Taxonomy" id="3058829"/>
    <lineage>
        <taxon>Bacteria</taxon>
        <taxon>Bacillati</taxon>
        <taxon>Bacillota</taxon>
        <taxon>Bacilli</taxon>
        <taxon>Bacillales</taxon>
        <taxon>Bacillaceae</taxon>
        <taxon>Bacillus</taxon>
    </lineage>
</organism>
<dbReference type="EMBL" id="JAUIYO010000021">
    <property type="protein sequence ID" value="MFK2827110.1"/>
    <property type="molecule type" value="Genomic_DNA"/>
</dbReference>
<dbReference type="RefSeq" id="WP_404319079.1">
    <property type="nucleotide sequence ID" value="NZ_JAUIYO010000021.1"/>
</dbReference>
<keyword evidence="5" id="KW-1185">Reference proteome</keyword>
<dbReference type="Proteomes" id="UP001619911">
    <property type="component" value="Unassembled WGS sequence"/>
</dbReference>
<reference evidence="4 5" key="1">
    <citation type="submission" date="2023-07" db="EMBL/GenBank/DDBJ databases">
        <title>Bacillus lucianemedeirus sp. nov, a new species isolated from an immunobiological production facility.</title>
        <authorList>
            <person name="Costa L.V."/>
            <person name="Miranda R.V.S.L."/>
            <person name="Brandao M.L.L."/>
            <person name="Reis C.M.F."/>
            <person name="Frazao A.M."/>
            <person name="Cruz F.V."/>
            <person name="Baio P.V.P."/>
            <person name="Veras J.F.C."/>
            <person name="Ramos J.N."/>
            <person name="Vieira V."/>
        </authorList>
    </citation>
    <scope>NUCLEOTIDE SEQUENCE [LARGE SCALE GENOMIC DNA]</scope>
    <source>
        <strain evidence="4 5">B190/17</strain>
    </source>
</reference>
<dbReference type="SUPFAM" id="SSF53187">
    <property type="entry name" value="Zn-dependent exopeptidases"/>
    <property type="match status" value="1"/>
</dbReference>
<dbReference type="Gene3D" id="3.30.70.1070">
    <property type="entry name" value="Sporulation related repeat"/>
    <property type="match status" value="1"/>
</dbReference>
<dbReference type="InterPro" id="IPR007730">
    <property type="entry name" value="SPOR-like_dom"/>
</dbReference>
<dbReference type="PANTHER" id="PTHR30404:SF0">
    <property type="entry name" value="N-ACETYLMURAMOYL-L-ALANINE AMIDASE AMIC"/>
    <property type="match status" value="1"/>
</dbReference>
<dbReference type="PANTHER" id="PTHR30404">
    <property type="entry name" value="N-ACETYLMURAMOYL-L-ALANINE AMIDASE"/>
    <property type="match status" value="1"/>
</dbReference>
<dbReference type="SUPFAM" id="SSF110997">
    <property type="entry name" value="Sporulation related repeat"/>
    <property type="match status" value="1"/>
</dbReference>
<dbReference type="GO" id="GO:0008745">
    <property type="term" value="F:N-acetylmuramoyl-L-alanine amidase activity"/>
    <property type="evidence" value="ECO:0007669"/>
    <property type="project" value="UniProtKB-EC"/>
</dbReference>
<dbReference type="InterPro" id="IPR036680">
    <property type="entry name" value="SPOR-like_sf"/>
</dbReference>
<evidence type="ECO:0000259" key="3">
    <source>
        <dbReference type="PROSITE" id="PS51724"/>
    </source>
</evidence>
<feature type="domain" description="SPOR" evidence="3">
    <location>
        <begin position="189"/>
        <end position="268"/>
    </location>
</feature>
<sequence length="451" mass="49857">MKLYLDPGHGGSDPGAQGNGLKEKEITLDIAIKIRTILLNDYENVEVKMSRTSDVSKSLDQRTNEANSWGADYYLSIHCNSANGSAQGYEDFIHSSLSDSSAAARYRDILHEEISKINQLKNRGKKKANFHVLRETTMPAALTENGFIDHTNDASLMKEASWRQKTAQGHVNGLARAFNLQRKANDAGNNSGTVYKVIAGSFKTKENAEERVSSLRSKSVESFVYSITISGELWYRVQAGAFSTRENAEKRLEEVKQAGIKEAFIVSEAVSPKPDDPSGYSILGPTFLSPEQMDQYAKTANPNAIKLGNDYFTFGEYYGIRGDVAFAQALHETNFFRFTGVVQSSQNNFCGLGTTGPDQPGASFSTPKEGVLAHIQHLFAYASTKALPDKYPLVDPRFNLVSRGSAPTWTDLNGKWAVPGTDYGQMVLSIYERKINATIQQLEDILQMIKR</sequence>
<dbReference type="InterPro" id="IPR002901">
    <property type="entry name" value="MGlyc_endo_b_GlcNAc-like_dom"/>
</dbReference>
<dbReference type="Gene3D" id="3.40.630.40">
    <property type="entry name" value="Zn-dependent exopeptidases"/>
    <property type="match status" value="1"/>
</dbReference>
<dbReference type="EC" id="3.5.1.28" evidence="4"/>
<feature type="region of interest" description="Disordered" evidence="2">
    <location>
        <begin position="1"/>
        <end position="20"/>
    </location>
</feature>
<dbReference type="CDD" id="cd02696">
    <property type="entry name" value="MurNAc-LAA"/>
    <property type="match status" value="1"/>
</dbReference>
<accession>A0ABW8IDK9</accession>
<dbReference type="Pfam" id="PF01520">
    <property type="entry name" value="Amidase_3"/>
    <property type="match status" value="1"/>
</dbReference>
<dbReference type="Pfam" id="PF01832">
    <property type="entry name" value="Glucosaminidase"/>
    <property type="match status" value="1"/>
</dbReference>
<evidence type="ECO:0000256" key="1">
    <source>
        <dbReference type="ARBA" id="ARBA00022801"/>
    </source>
</evidence>
<dbReference type="Pfam" id="PF05036">
    <property type="entry name" value="SPOR"/>
    <property type="match status" value="1"/>
</dbReference>
<dbReference type="SMART" id="SM00646">
    <property type="entry name" value="Ami_3"/>
    <property type="match status" value="1"/>
</dbReference>
<gene>
    <name evidence="4" type="ORF">QYG89_15805</name>
</gene>
<dbReference type="InterPro" id="IPR050695">
    <property type="entry name" value="N-acetylmuramoyl_amidase_3"/>
</dbReference>
<dbReference type="InterPro" id="IPR002508">
    <property type="entry name" value="MurNAc-LAA_cat"/>
</dbReference>
<protein>
    <submittedName>
        <fullName evidence="4">N-acetylmuramoyl-L-alanine amidase</fullName>
        <ecNumber evidence="4">3.5.1.28</ecNumber>
    </submittedName>
</protein>
<evidence type="ECO:0000313" key="5">
    <source>
        <dbReference type="Proteomes" id="UP001619911"/>
    </source>
</evidence>
<evidence type="ECO:0000256" key="2">
    <source>
        <dbReference type="SAM" id="MobiDB-lite"/>
    </source>
</evidence>
<keyword evidence="1 4" id="KW-0378">Hydrolase</keyword>
<proteinExistence type="predicted"/>
<name>A0ABW8IDK9_9BACI</name>
<evidence type="ECO:0000313" key="4">
    <source>
        <dbReference type="EMBL" id="MFK2827110.1"/>
    </source>
</evidence>
<dbReference type="PROSITE" id="PS51724">
    <property type="entry name" value="SPOR"/>
    <property type="match status" value="1"/>
</dbReference>
<comment type="caution">
    <text evidence="4">The sequence shown here is derived from an EMBL/GenBank/DDBJ whole genome shotgun (WGS) entry which is preliminary data.</text>
</comment>